<sequence length="463" mass="51299">METSKCRITNRKRKRTLTPRVAWPICLAIFHCSENFVHSFQAALSAFNHDRPVGRHTIRNGELSLFATTKKHNTTDIETDSTKLGGSWTEESMLDVLQNGGKSTLPEPDYCCVDCDDISGPFVSREDSDSTFLQYTDDGLILPAGPIGQLKESIANFLKEPSVEILISLVVLLNSLLVALSTLDSLNAFLPMIRVVEIIIGTIFFADFAARWFSSSREELGFILDPQFVIDILVAILPFAVVITPSSFWQEVALLPSALAEPSGLFNLQLLRVLRLQRFLQDLDTFDRFMEQATGRTSATTYIVQDWQLQLARVGLSLFTLISVATGLIYTAEHTVNPNINNYFDALYFGLTTLTTVGFGDVTPVTSQGRLIVCGSILSGVAVVPAQAAALLEALLDREDIRNGRTKSMRNKITKSRESTVNARSGNENDLTLNTTFTCRQCGASFHWSSAQYCYRCGSEVQF</sequence>
<protein>
    <recommendedName>
        <fullName evidence="12">Ion transport domain-containing protein</fullName>
    </recommendedName>
</protein>
<keyword evidence="14" id="KW-1185">Reference proteome</keyword>
<evidence type="ECO:0000256" key="3">
    <source>
        <dbReference type="ARBA" id="ARBA00022538"/>
    </source>
</evidence>
<evidence type="ECO:0000256" key="7">
    <source>
        <dbReference type="ARBA" id="ARBA00022989"/>
    </source>
</evidence>
<dbReference type="AlphaFoldDB" id="A0A448YUS7"/>
<dbReference type="Proteomes" id="UP000291116">
    <property type="component" value="Unassembled WGS sequence"/>
</dbReference>
<keyword evidence="7 11" id="KW-1133">Transmembrane helix</keyword>
<evidence type="ECO:0000256" key="5">
    <source>
        <dbReference type="ARBA" id="ARBA00022826"/>
    </source>
</evidence>
<keyword evidence="9 11" id="KW-0472">Membrane</keyword>
<feature type="domain" description="Ion transport" evidence="12">
    <location>
        <begin position="163"/>
        <end position="383"/>
    </location>
</feature>
<feature type="transmembrane region" description="Helical" evidence="11">
    <location>
        <begin position="165"/>
        <end position="183"/>
    </location>
</feature>
<dbReference type="PANTHER" id="PTHR10027:SF10">
    <property type="entry name" value="SLOWPOKE 2, ISOFORM D"/>
    <property type="match status" value="1"/>
</dbReference>
<dbReference type="InterPro" id="IPR005821">
    <property type="entry name" value="Ion_trans_dom"/>
</dbReference>
<evidence type="ECO:0000256" key="11">
    <source>
        <dbReference type="SAM" id="Phobius"/>
    </source>
</evidence>
<dbReference type="OrthoDB" id="433309at2759"/>
<keyword evidence="5" id="KW-0631">Potassium channel</keyword>
<evidence type="ECO:0000256" key="6">
    <source>
        <dbReference type="ARBA" id="ARBA00022958"/>
    </source>
</evidence>
<dbReference type="SUPFAM" id="SSF81324">
    <property type="entry name" value="Voltage-gated potassium channels"/>
    <property type="match status" value="1"/>
</dbReference>
<keyword evidence="3" id="KW-0633">Potassium transport</keyword>
<evidence type="ECO:0000256" key="4">
    <source>
        <dbReference type="ARBA" id="ARBA00022692"/>
    </source>
</evidence>
<dbReference type="PRINTS" id="PR00169">
    <property type="entry name" value="KCHANNEL"/>
</dbReference>
<evidence type="ECO:0000256" key="8">
    <source>
        <dbReference type="ARBA" id="ARBA00023065"/>
    </source>
</evidence>
<evidence type="ECO:0000313" key="14">
    <source>
        <dbReference type="Proteomes" id="UP000291116"/>
    </source>
</evidence>
<name>A0A448YUS7_9STRA</name>
<keyword evidence="10" id="KW-0407">Ion channel</keyword>
<reference evidence="13 14" key="1">
    <citation type="submission" date="2019-01" db="EMBL/GenBank/DDBJ databases">
        <authorList>
            <person name="Ferrante I. M."/>
        </authorList>
    </citation>
    <scope>NUCLEOTIDE SEQUENCE [LARGE SCALE GENOMIC DNA]</scope>
    <source>
        <strain evidence="13 14">B856</strain>
    </source>
</reference>
<dbReference type="Pfam" id="PF00520">
    <property type="entry name" value="Ion_trans"/>
    <property type="match status" value="1"/>
</dbReference>
<feature type="transmembrane region" description="Helical" evidence="11">
    <location>
        <begin position="228"/>
        <end position="249"/>
    </location>
</feature>
<keyword evidence="6" id="KW-0630">Potassium</keyword>
<evidence type="ECO:0000313" key="13">
    <source>
        <dbReference type="EMBL" id="VEU33535.1"/>
    </source>
</evidence>
<dbReference type="GO" id="GO:0005249">
    <property type="term" value="F:voltage-gated potassium channel activity"/>
    <property type="evidence" value="ECO:0007669"/>
    <property type="project" value="InterPro"/>
</dbReference>
<evidence type="ECO:0000256" key="2">
    <source>
        <dbReference type="ARBA" id="ARBA00022448"/>
    </source>
</evidence>
<evidence type="ECO:0000256" key="10">
    <source>
        <dbReference type="ARBA" id="ARBA00023303"/>
    </source>
</evidence>
<dbReference type="InterPro" id="IPR003938">
    <property type="entry name" value="K_chnl_volt-dep_EAG/ELK/ERG"/>
</dbReference>
<evidence type="ECO:0000256" key="9">
    <source>
        <dbReference type="ARBA" id="ARBA00023136"/>
    </source>
</evidence>
<dbReference type="GO" id="GO:0016020">
    <property type="term" value="C:membrane"/>
    <property type="evidence" value="ECO:0007669"/>
    <property type="project" value="UniProtKB-SubCell"/>
</dbReference>
<dbReference type="Gene3D" id="1.10.287.70">
    <property type="match status" value="1"/>
</dbReference>
<dbReference type="PRINTS" id="PR01463">
    <property type="entry name" value="EAGCHANLFMLY"/>
</dbReference>
<accession>A0A448YUS7</accession>
<comment type="subcellular location">
    <subcellularLocation>
        <location evidence="1">Membrane</location>
        <topology evidence="1">Multi-pass membrane protein</topology>
    </subcellularLocation>
</comment>
<organism evidence="13 14">
    <name type="scientific">Pseudo-nitzschia multistriata</name>
    <dbReference type="NCBI Taxonomy" id="183589"/>
    <lineage>
        <taxon>Eukaryota</taxon>
        <taxon>Sar</taxon>
        <taxon>Stramenopiles</taxon>
        <taxon>Ochrophyta</taxon>
        <taxon>Bacillariophyta</taxon>
        <taxon>Bacillariophyceae</taxon>
        <taxon>Bacillariophycidae</taxon>
        <taxon>Bacillariales</taxon>
        <taxon>Bacillariaceae</taxon>
        <taxon>Pseudo-nitzschia</taxon>
    </lineage>
</organism>
<dbReference type="EMBL" id="CAACVS010000002">
    <property type="protein sequence ID" value="VEU33535.1"/>
    <property type="molecule type" value="Genomic_DNA"/>
</dbReference>
<dbReference type="InterPro" id="IPR047871">
    <property type="entry name" value="K_chnl_Slo-like"/>
</dbReference>
<evidence type="ECO:0000259" key="12">
    <source>
        <dbReference type="Pfam" id="PF00520"/>
    </source>
</evidence>
<dbReference type="PANTHER" id="PTHR10027">
    <property type="entry name" value="CALCIUM-ACTIVATED POTASSIUM CHANNEL ALPHA CHAIN"/>
    <property type="match status" value="1"/>
</dbReference>
<keyword evidence="2" id="KW-0813">Transport</keyword>
<proteinExistence type="predicted"/>
<keyword evidence="4 11" id="KW-0812">Transmembrane</keyword>
<gene>
    <name evidence="13" type="ORF">PSNMU_V1.4_AUG-EV-PASAV3_0000790</name>
</gene>
<evidence type="ECO:0000256" key="1">
    <source>
        <dbReference type="ARBA" id="ARBA00004141"/>
    </source>
</evidence>
<keyword evidence="8" id="KW-0406">Ion transport</keyword>
<feature type="transmembrane region" description="Helical" evidence="11">
    <location>
        <begin position="189"/>
        <end position="208"/>
    </location>
</feature>